<dbReference type="Proteomes" id="UP000002318">
    <property type="component" value="Chromosome"/>
</dbReference>
<dbReference type="Pfam" id="PF26358">
    <property type="entry name" value="EcdD_BsdD_detox"/>
    <property type="match status" value="1"/>
</dbReference>
<dbReference type="HOGENOM" id="CLU_180856_1_1_12"/>
<evidence type="ECO:0000313" key="1">
    <source>
        <dbReference type="EMBL" id="ADK82467.1"/>
    </source>
</evidence>
<protein>
    <submittedName>
        <fullName evidence="1">Vanillic acid non-oxidative decarboxylation protein</fullName>
    </submittedName>
</protein>
<sequence length="79" mass="9070">MKCVRCAQDQATKIADAPDGSGAWEVYYCLSCNYVWRSSEESEIINMSERNSHFQLHASDLERLTNPVPIPPLRRKERA</sequence>
<dbReference type="InterPro" id="IPR047707">
    <property type="entry name" value="VdcD-like"/>
</dbReference>
<reference evidence="1 2" key="1">
    <citation type="journal article" date="2010" name="Stand. Genomic Sci.">
        <title>Complete genome sequence of Spirochaeta smaragdinae type strain (SEBR 4228).</title>
        <authorList>
            <person name="Mavromatis K."/>
            <person name="Yasawong M."/>
            <person name="Chertkov O."/>
            <person name="Lapidus A."/>
            <person name="Lucas S."/>
            <person name="Nolan M."/>
            <person name="Del Rio T.G."/>
            <person name="Tice H."/>
            <person name="Cheng J.F."/>
            <person name="Pitluck S."/>
            <person name="Liolios K."/>
            <person name="Ivanova N."/>
            <person name="Tapia R."/>
            <person name="Han C."/>
            <person name="Bruce D."/>
            <person name="Goodwin L."/>
            <person name="Pati A."/>
            <person name="Chen A."/>
            <person name="Palaniappan K."/>
            <person name="Land M."/>
            <person name="Hauser L."/>
            <person name="Chang Y.J."/>
            <person name="Jeffries C.D."/>
            <person name="Detter J.C."/>
            <person name="Rohde M."/>
            <person name="Brambilla E."/>
            <person name="Spring S."/>
            <person name="Goker M."/>
            <person name="Sikorski J."/>
            <person name="Woyke T."/>
            <person name="Bristow J."/>
            <person name="Eisen J.A."/>
            <person name="Markowitz V."/>
            <person name="Hugenholtz P."/>
            <person name="Klenk H.P."/>
            <person name="Kyrpides N.C."/>
        </authorList>
    </citation>
    <scope>NUCLEOTIDE SEQUENCE [LARGE SCALE GENOMIC DNA]</scope>
    <source>
        <strain evidence="2">DSM 11293 / JCM 15392 / SEBR 4228</strain>
    </source>
</reference>
<dbReference type="EMBL" id="CP002116">
    <property type="protein sequence ID" value="ADK82467.1"/>
    <property type="molecule type" value="Genomic_DNA"/>
</dbReference>
<keyword evidence="2" id="KW-1185">Reference proteome</keyword>
<dbReference type="KEGG" id="ssm:Spirs_3376"/>
<evidence type="ECO:0000313" key="2">
    <source>
        <dbReference type="Proteomes" id="UP000002318"/>
    </source>
</evidence>
<accession>E1R2A7</accession>
<dbReference type="AlphaFoldDB" id="E1R2A7"/>
<dbReference type="RefSeq" id="WP_013255926.1">
    <property type="nucleotide sequence ID" value="NC_014364.1"/>
</dbReference>
<dbReference type="NCBIfam" id="NF041205">
    <property type="entry name" value="VdcD"/>
    <property type="match status" value="1"/>
</dbReference>
<organism evidence="1 2">
    <name type="scientific">Sediminispirochaeta smaragdinae (strain DSM 11293 / JCM 15392 / SEBR 4228)</name>
    <name type="common">Spirochaeta smaragdinae</name>
    <dbReference type="NCBI Taxonomy" id="573413"/>
    <lineage>
        <taxon>Bacteria</taxon>
        <taxon>Pseudomonadati</taxon>
        <taxon>Spirochaetota</taxon>
        <taxon>Spirochaetia</taxon>
        <taxon>Spirochaetales</taxon>
        <taxon>Spirochaetaceae</taxon>
        <taxon>Sediminispirochaeta</taxon>
    </lineage>
</organism>
<proteinExistence type="predicted"/>
<gene>
    <name evidence="1" type="ordered locus">Spirs_3376</name>
</gene>
<dbReference type="STRING" id="573413.Spirs_3376"/>
<name>E1R2A7_SEDSS</name>